<protein>
    <recommendedName>
        <fullName evidence="2">DUF6535 domain-containing protein</fullName>
    </recommendedName>
</protein>
<keyword evidence="1" id="KW-0812">Transmembrane</keyword>
<name>A0A0C9UPC5_SPHS4</name>
<dbReference type="Proteomes" id="UP000054279">
    <property type="component" value="Unassembled WGS sequence"/>
</dbReference>
<keyword evidence="1" id="KW-0472">Membrane</keyword>
<feature type="transmembrane region" description="Helical" evidence="1">
    <location>
        <begin position="136"/>
        <end position="158"/>
    </location>
</feature>
<proteinExistence type="predicted"/>
<accession>A0A0C9UPC5</accession>
<evidence type="ECO:0000259" key="2">
    <source>
        <dbReference type="Pfam" id="PF20153"/>
    </source>
</evidence>
<feature type="domain" description="DUF6535" evidence="2">
    <location>
        <begin position="45"/>
        <end position="162"/>
    </location>
</feature>
<gene>
    <name evidence="3" type="ORF">M422DRAFT_186643</name>
</gene>
<keyword evidence="4" id="KW-1185">Reference proteome</keyword>
<organism evidence="3 4">
    <name type="scientific">Sphaerobolus stellatus (strain SS14)</name>
    <dbReference type="NCBI Taxonomy" id="990650"/>
    <lineage>
        <taxon>Eukaryota</taxon>
        <taxon>Fungi</taxon>
        <taxon>Dikarya</taxon>
        <taxon>Basidiomycota</taxon>
        <taxon>Agaricomycotina</taxon>
        <taxon>Agaricomycetes</taxon>
        <taxon>Phallomycetidae</taxon>
        <taxon>Geastrales</taxon>
        <taxon>Sphaerobolaceae</taxon>
        <taxon>Sphaerobolus</taxon>
    </lineage>
</organism>
<dbReference type="EMBL" id="KN837254">
    <property type="protein sequence ID" value="KIJ30782.1"/>
    <property type="molecule type" value="Genomic_DNA"/>
</dbReference>
<evidence type="ECO:0000256" key="1">
    <source>
        <dbReference type="SAM" id="Phobius"/>
    </source>
</evidence>
<dbReference type="Pfam" id="PF20153">
    <property type="entry name" value="DUF6535"/>
    <property type="match status" value="1"/>
</dbReference>
<feature type="non-terminal residue" evidence="3">
    <location>
        <position position="162"/>
    </location>
</feature>
<sequence>MKSLRYSWHIHNILEKVLQALETLGKLSSNTKTTSTGRDGWPQFWGEYHQVAKDYDKDFLAVHNTSLGSLLIFAGLFSGVNSTFIVQMQSSLSPNSADTTNELLKMLINAVNNGTSKASQDSFPLPTWTAPTQTNIIVQALAYSSLATSLLSAFGAVFPKQW</sequence>
<keyword evidence="1" id="KW-1133">Transmembrane helix</keyword>
<dbReference type="InterPro" id="IPR045338">
    <property type="entry name" value="DUF6535"/>
</dbReference>
<dbReference type="AlphaFoldDB" id="A0A0C9UPC5"/>
<feature type="non-terminal residue" evidence="3">
    <location>
        <position position="1"/>
    </location>
</feature>
<dbReference type="HOGENOM" id="CLU_018688_3_0_1"/>
<evidence type="ECO:0000313" key="4">
    <source>
        <dbReference type="Proteomes" id="UP000054279"/>
    </source>
</evidence>
<feature type="transmembrane region" description="Helical" evidence="1">
    <location>
        <begin position="67"/>
        <end position="86"/>
    </location>
</feature>
<dbReference type="OrthoDB" id="3219854at2759"/>
<evidence type="ECO:0000313" key="3">
    <source>
        <dbReference type="EMBL" id="KIJ30782.1"/>
    </source>
</evidence>
<reference evidence="3 4" key="1">
    <citation type="submission" date="2014-06" db="EMBL/GenBank/DDBJ databases">
        <title>Evolutionary Origins and Diversification of the Mycorrhizal Mutualists.</title>
        <authorList>
            <consortium name="DOE Joint Genome Institute"/>
            <consortium name="Mycorrhizal Genomics Consortium"/>
            <person name="Kohler A."/>
            <person name="Kuo A."/>
            <person name="Nagy L.G."/>
            <person name="Floudas D."/>
            <person name="Copeland A."/>
            <person name="Barry K.W."/>
            <person name="Cichocki N."/>
            <person name="Veneault-Fourrey C."/>
            <person name="LaButti K."/>
            <person name="Lindquist E.A."/>
            <person name="Lipzen A."/>
            <person name="Lundell T."/>
            <person name="Morin E."/>
            <person name="Murat C."/>
            <person name="Riley R."/>
            <person name="Ohm R."/>
            <person name="Sun H."/>
            <person name="Tunlid A."/>
            <person name="Henrissat B."/>
            <person name="Grigoriev I.V."/>
            <person name="Hibbett D.S."/>
            <person name="Martin F."/>
        </authorList>
    </citation>
    <scope>NUCLEOTIDE SEQUENCE [LARGE SCALE GENOMIC DNA]</scope>
    <source>
        <strain evidence="3 4">SS14</strain>
    </source>
</reference>